<reference evidence="1 2" key="1">
    <citation type="submission" date="2016-01" db="EMBL/GenBank/DDBJ databases">
        <authorList>
            <person name="Oliw E.H."/>
        </authorList>
    </citation>
    <scope>NUCLEOTIDE SEQUENCE [LARGE SCALE GENOMIC DNA]</scope>
    <source>
        <strain evidence="1 2">Zutra 3-1</strain>
    </source>
</reference>
<protein>
    <submittedName>
        <fullName evidence="1">Peptidase S41</fullName>
    </submittedName>
</protein>
<gene>
    <name evidence="1" type="ORF">AGR7C_Lc110011</name>
</gene>
<dbReference type="InterPro" id="IPR029045">
    <property type="entry name" value="ClpP/crotonase-like_dom_sf"/>
</dbReference>
<dbReference type="SUPFAM" id="SSF52096">
    <property type="entry name" value="ClpP/crotonase"/>
    <property type="match status" value="1"/>
</dbReference>
<organism evidence="1 2">
    <name type="scientific">Agrobacterium deltaense Zutra 3/1</name>
    <dbReference type="NCBI Taxonomy" id="1183427"/>
    <lineage>
        <taxon>Bacteria</taxon>
        <taxon>Pseudomonadati</taxon>
        <taxon>Pseudomonadota</taxon>
        <taxon>Alphaproteobacteria</taxon>
        <taxon>Hyphomicrobiales</taxon>
        <taxon>Rhizobiaceae</taxon>
        <taxon>Rhizobium/Agrobacterium group</taxon>
        <taxon>Agrobacterium</taxon>
    </lineage>
</organism>
<dbReference type="Proteomes" id="UP000191987">
    <property type="component" value="Unassembled WGS sequence"/>
</dbReference>
<proteinExistence type="predicted"/>
<dbReference type="AlphaFoldDB" id="A0A1S7R192"/>
<evidence type="ECO:0000313" key="2">
    <source>
        <dbReference type="Proteomes" id="UP000191987"/>
    </source>
</evidence>
<dbReference type="RefSeq" id="WP_080819750.1">
    <property type="nucleotide sequence ID" value="NZ_LT009749.1"/>
</dbReference>
<sequence>MRTALRRTLVLGFLAILPLTGYANENSLTARQMREDLSALKQQWAPLDKSFSPDQRQAFERHVNFIESEVDRLSPEAFAMEIMRSVAIARNGHTNANIGAFLGHDLPIRLWWFADGLYVVKAHPDYAHLLGARIEKIGSLKAAETENRLKPYLAGTDQRIHFLSPGYLVTPRVLRHIGAIDDTAKTPLTLNLGSGTLETVYLPVVTKDPGDERSTGLNRGYSVLVPDAERTPGRWPHVLDQLKESPRLYSKRSDVTASFLDDGRTTLYIRNDTARSVDDKPLVEKFGGIIHKDILPFQPRHIVVDLRFNNGGDFFNSILFAQALPRLLPDQGRISVLVGRATFSAGIVTAALIKGSGGERVSLIGEKMGDGGRFWAEGDKITLPNSGISVRYSSEFEDYEQGCSDVRTCYWATVAFGPRNISLSPDISVGLSFDDYKRGRDPALEKALEPAR</sequence>
<accession>A0A1S7R192</accession>
<evidence type="ECO:0000313" key="1">
    <source>
        <dbReference type="EMBL" id="CUX45167.1"/>
    </source>
</evidence>
<dbReference type="Gene3D" id="3.90.226.10">
    <property type="entry name" value="2-enoyl-CoA Hydratase, Chain A, domain 1"/>
    <property type="match status" value="1"/>
</dbReference>
<name>A0A1S7R192_9HYPH</name>
<dbReference type="EMBL" id="FBWG01000029">
    <property type="protein sequence ID" value="CUX45167.1"/>
    <property type="molecule type" value="Genomic_DNA"/>
</dbReference>